<reference evidence="1 2" key="1">
    <citation type="submission" date="2024-09" db="EMBL/GenBank/DDBJ databases">
        <authorList>
            <person name="Sun Q."/>
            <person name="Mori K."/>
        </authorList>
    </citation>
    <scope>NUCLEOTIDE SEQUENCE [LARGE SCALE GENOMIC DNA]</scope>
    <source>
        <strain evidence="1 2">JCM 4557</strain>
    </source>
</reference>
<dbReference type="EMBL" id="JBHMQV010000009">
    <property type="protein sequence ID" value="MFC0848059.1"/>
    <property type="molecule type" value="Genomic_DNA"/>
</dbReference>
<comment type="caution">
    <text evidence="1">The sequence shown here is derived from an EMBL/GenBank/DDBJ whole genome shotgun (WGS) entry which is preliminary data.</text>
</comment>
<dbReference type="RefSeq" id="WP_394322722.1">
    <property type="nucleotide sequence ID" value="NZ_JBHMQV010000009.1"/>
</dbReference>
<gene>
    <name evidence="1" type="ORF">ACFH04_30755</name>
</gene>
<organism evidence="1 2">
    <name type="scientific">Streptomyces noboritoensis</name>
    <dbReference type="NCBI Taxonomy" id="67337"/>
    <lineage>
        <taxon>Bacteria</taxon>
        <taxon>Bacillati</taxon>
        <taxon>Actinomycetota</taxon>
        <taxon>Actinomycetes</taxon>
        <taxon>Kitasatosporales</taxon>
        <taxon>Streptomycetaceae</taxon>
        <taxon>Streptomyces</taxon>
    </lineage>
</organism>
<evidence type="ECO:0000313" key="1">
    <source>
        <dbReference type="EMBL" id="MFC0848059.1"/>
    </source>
</evidence>
<sequence>MAEVVVGNVGFVDSDPDALSAVNADVYGLLWDLFNEVLLPAMDELGVVEGDGESRLNAAPMKSLKRCFSFLERVAESPEAALRDFLKGLAGDYLIFSRGVQAYSHAGPAMREVMESARSGYGLEKSIDWR</sequence>
<evidence type="ECO:0000313" key="2">
    <source>
        <dbReference type="Proteomes" id="UP001589887"/>
    </source>
</evidence>
<protein>
    <submittedName>
        <fullName evidence="1">Uncharacterized protein</fullName>
    </submittedName>
</protein>
<accession>A0ABV6TSC9</accession>
<proteinExistence type="predicted"/>
<dbReference type="Proteomes" id="UP001589887">
    <property type="component" value="Unassembled WGS sequence"/>
</dbReference>
<keyword evidence="2" id="KW-1185">Reference proteome</keyword>
<name>A0ABV6TSC9_9ACTN</name>